<dbReference type="AlphaFoldDB" id="A0AAD9NX23"/>
<dbReference type="Proteomes" id="UP001209878">
    <property type="component" value="Unassembled WGS sequence"/>
</dbReference>
<proteinExistence type="predicted"/>
<sequence>MNWRGSIKFARRNMIARTNCNLSVRQVRTQVQQVPGCSTCAKPTTPLSLLSVSEFRRLIYRVPQFIARQHCFLLRIILIYVKRIVLSITQSRRAHNSYKRLRPTRALEIFNRRYHWKDDES</sequence>
<name>A0AAD9NX23_RIDPI</name>
<protein>
    <submittedName>
        <fullName evidence="1">Uncharacterized protein</fullName>
    </submittedName>
</protein>
<reference evidence="1" key="1">
    <citation type="journal article" date="2023" name="Mol. Biol. Evol.">
        <title>Third-Generation Sequencing Reveals the Adaptive Role of the Epigenome in Three Deep-Sea Polychaetes.</title>
        <authorList>
            <person name="Perez M."/>
            <person name="Aroh O."/>
            <person name="Sun Y."/>
            <person name="Lan Y."/>
            <person name="Juniper S.K."/>
            <person name="Young C.R."/>
            <person name="Angers B."/>
            <person name="Qian P.Y."/>
        </authorList>
    </citation>
    <scope>NUCLEOTIDE SEQUENCE</scope>
    <source>
        <strain evidence="1">R07B-5</strain>
    </source>
</reference>
<organism evidence="1 2">
    <name type="scientific">Ridgeia piscesae</name>
    <name type="common">Tubeworm</name>
    <dbReference type="NCBI Taxonomy" id="27915"/>
    <lineage>
        <taxon>Eukaryota</taxon>
        <taxon>Metazoa</taxon>
        <taxon>Spiralia</taxon>
        <taxon>Lophotrochozoa</taxon>
        <taxon>Annelida</taxon>
        <taxon>Polychaeta</taxon>
        <taxon>Sedentaria</taxon>
        <taxon>Canalipalpata</taxon>
        <taxon>Sabellida</taxon>
        <taxon>Siboglinidae</taxon>
        <taxon>Ridgeia</taxon>
    </lineage>
</organism>
<dbReference type="EMBL" id="JAODUO010000284">
    <property type="protein sequence ID" value="KAK2184064.1"/>
    <property type="molecule type" value="Genomic_DNA"/>
</dbReference>
<comment type="caution">
    <text evidence="1">The sequence shown here is derived from an EMBL/GenBank/DDBJ whole genome shotgun (WGS) entry which is preliminary data.</text>
</comment>
<evidence type="ECO:0000313" key="1">
    <source>
        <dbReference type="EMBL" id="KAK2184064.1"/>
    </source>
</evidence>
<accession>A0AAD9NX23</accession>
<evidence type="ECO:0000313" key="2">
    <source>
        <dbReference type="Proteomes" id="UP001209878"/>
    </source>
</evidence>
<gene>
    <name evidence="1" type="ORF">NP493_285g03038</name>
</gene>
<keyword evidence="2" id="KW-1185">Reference proteome</keyword>